<protein>
    <submittedName>
        <fullName evidence="2">Uncharacterized protein</fullName>
    </submittedName>
</protein>
<evidence type="ECO:0000313" key="3">
    <source>
        <dbReference type="Proteomes" id="UP000008021"/>
    </source>
</evidence>
<reference evidence="2" key="2">
    <citation type="submission" date="2018-05" db="EMBL/GenBank/DDBJ databases">
        <title>OmerRS3 (Oryza meridionalis Reference Sequence Version 3).</title>
        <authorList>
            <person name="Zhang J."/>
            <person name="Kudrna D."/>
            <person name="Lee S."/>
            <person name="Talag J."/>
            <person name="Welchert J."/>
            <person name="Wing R.A."/>
        </authorList>
    </citation>
    <scope>NUCLEOTIDE SEQUENCE [LARGE SCALE GENOMIC DNA]</scope>
    <source>
        <strain evidence="2">cv. OR44</strain>
    </source>
</reference>
<dbReference type="EnsemblPlants" id="OMERI08G08590.1">
    <property type="protein sequence ID" value="OMERI08G08590.1"/>
    <property type="gene ID" value="OMERI08G08590"/>
</dbReference>
<name>A0A0E0EK39_9ORYZ</name>
<evidence type="ECO:0000256" key="1">
    <source>
        <dbReference type="SAM" id="MobiDB-lite"/>
    </source>
</evidence>
<keyword evidence="3" id="KW-1185">Reference proteome</keyword>
<feature type="compositionally biased region" description="Basic residues" evidence="1">
    <location>
        <begin position="249"/>
        <end position="262"/>
    </location>
</feature>
<reference evidence="2" key="1">
    <citation type="submission" date="2015-04" db="UniProtKB">
        <authorList>
            <consortium name="EnsemblPlants"/>
        </authorList>
    </citation>
    <scope>IDENTIFICATION</scope>
</reference>
<sequence>MPPRQCGALTPVERPCSDKERQQWHRRQAHVSNDGRWRRASRTASATTGRGGELPAQCRRWPAERWRCGIESVPLAPAERPRGTVAPARDVAVPRGGYAQPARSLCLHACTAFADACVRLRGRVPRACMHRFRVPVLRERSVPLFCATVGSVERCYGIETVPLTYCGRATLLATSHSDLSAQALWYRSYPLFLAFSAIPRFLAPLLTSAELISLPSSPIALATPSLPTSPPWPRSRSRSRSPGEPPRRGGMRSSRRLHRTRSPRCLSPPHRQPCR</sequence>
<proteinExistence type="predicted"/>
<feature type="region of interest" description="Disordered" evidence="1">
    <location>
        <begin position="1"/>
        <end position="55"/>
    </location>
</feature>
<dbReference type="Gramene" id="OMERI08G08590.1">
    <property type="protein sequence ID" value="OMERI08G08590.1"/>
    <property type="gene ID" value="OMERI08G08590"/>
</dbReference>
<feature type="region of interest" description="Disordered" evidence="1">
    <location>
        <begin position="225"/>
        <end position="275"/>
    </location>
</feature>
<organism evidence="2">
    <name type="scientific">Oryza meridionalis</name>
    <dbReference type="NCBI Taxonomy" id="40149"/>
    <lineage>
        <taxon>Eukaryota</taxon>
        <taxon>Viridiplantae</taxon>
        <taxon>Streptophyta</taxon>
        <taxon>Embryophyta</taxon>
        <taxon>Tracheophyta</taxon>
        <taxon>Spermatophyta</taxon>
        <taxon>Magnoliopsida</taxon>
        <taxon>Liliopsida</taxon>
        <taxon>Poales</taxon>
        <taxon>Poaceae</taxon>
        <taxon>BOP clade</taxon>
        <taxon>Oryzoideae</taxon>
        <taxon>Oryzeae</taxon>
        <taxon>Oryzinae</taxon>
        <taxon>Oryza</taxon>
    </lineage>
</organism>
<dbReference type="Proteomes" id="UP000008021">
    <property type="component" value="Chromosome 8"/>
</dbReference>
<evidence type="ECO:0000313" key="2">
    <source>
        <dbReference type="EnsemblPlants" id="OMERI08G08590.1"/>
    </source>
</evidence>
<accession>A0A0E0EK39</accession>
<dbReference type="HOGENOM" id="CLU_1013301_0_0_1"/>
<dbReference type="AlphaFoldDB" id="A0A0E0EK39"/>